<sequence length="829" mass="89224">MGDTTFRGWPHHLPDPISEATCVVDERGVLTGWSLGAQNLLGHRAEDVVGRPVAELFAPGGPGPPGFEAHTAAGGGPAVLRHRDGHDIRIVLWAQPWSPGDGRPHWLLQATREEAVRRQDIGRALLDGLGLASPVAMSVYDAQCRCLMQNAALRRLSGVQDEERLGRTLSETVSRVDTSGIESMQTRVLRQGVAVADVEVRGRVPSDPDRERVWSNSVFPLKDRSGEVFAVCHAVLDITERHRARERLAVLNDASARIGSTLDLLHTAQELADVAVPRLADFACIDLIDSVFEGEEPPTGAVANASVFRRAAHQSIVPGTPEAVADVEDVDVHASAPDSPFARALATGTSVLESVNGQDPVPGWLADDPKRAEGIKRWGIHSWMVVPVRARGSTLGVAVFLRRQRTDPFEQDDLLLADEIVARAAVCIDNARRYTRERGTALALQRSLLPQRLPAQAAVEARSRYLPAGSRLGVGGDWFDVIPLSGARVALVVGDVVGHGMKAAVTMGRLRTAVRTLADLDLPPDELLAHVDDQVRRLVDEQAAEGQEPGDATGAAAGATPEPAIDAWAFGATCVYAVYDPITRHLTFARAGHPPPAVVTPGGRAAFVDSANGPPLGVGGLPFEATEVQLPDHSLLVLYTDGLVESRDHDIDAGLDRLLRTLDDDCRDLSLDAVCDTVVSRLIPGHPPDDVALLVARTRALSDDRCAAWDLPAEPAVVSRARADVARQLSRWQLGHLVATTQVVVTELLTNAIVHARGPIQLRLVRNQSLICEVSDSSAAAPHLRRAGRMDEGGRGLFLIAQLSQRWGTRYSGDRKTIWAEQPLNGPRQ</sequence>
<dbReference type="RefSeq" id="WP_009712444.1">
    <property type="nucleotide sequence ID" value="NZ_GG657754.1"/>
</dbReference>
<protein>
    <submittedName>
        <fullName evidence="4">Putative integral membrane sensor protein</fullName>
    </submittedName>
</protein>
<dbReference type="InterPro" id="IPR029016">
    <property type="entry name" value="GAF-like_dom_sf"/>
</dbReference>
<evidence type="ECO:0000313" key="4">
    <source>
        <dbReference type="EMBL" id="EFL20622.1"/>
    </source>
</evidence>
<dbReference type="STRING" id="457427.SSOG_00334"/>
<dbReference type="InterPro" id="IPR013656">
    <property type="entry name" value="PAS_4"/>
</dbReference>
<dbReference type="OrthoDB" id="3894297at2"/>
<dbReference type="CDD" id="cd16936">
    <property type="entry name" value="HATPase_RsbW-like"/>
    <property type="match status" value="1"/>
</dbReference>
<dbReference type="HOGENOM" id="CLU_000445_43_3_11"/>
<keyword evidence="5" id="KW-1185">Reference proteome</keyword>
<evidence type="ECO:0000313" key="5">
    <source>
        <dbReference type="Proteomes" id="UP000003963"/>
    </source>
</evidence>
<dbReference type="Pfam" id="PF13426">
    <property type="entry name" value="PAS_9"/>
    <property type="match status" value="1"/>
</dbReference>
<dbReference type="PANTHER" id="PTHR43156:SF2">
    <property type="entry name" value="STAGE II SPORULATION PROTEIN E"/>
    <property type="match status" value="1"/>
</dbReference>
<proteinExistence type="predicted"/>
<dbReference type="Gene3D" id="3.30.450.20">
    <property type="entry name" value="PAS domain"/>
    <property type="match status" value="2"/>
</dbReference>
<feature type="domain" description="PAS" evidence="2">
    <location>
        <begin position="118"/>
        <end position="192"/>
    </location>
</feature>
<accession>D9W9D4</accession>
<dbReference type="InterPro" id="IPR035965">
    <property type="entry name" value="PAS-like_dom_sf"/>
</dbReference>
<dbReference type="PANTHER" id="PTHR43156">
    <property type="entry name" value="STAGE II SPORULATION PROTEIN E-RELATED"/>
    <property type="match status" value="1"/>
</dbReference>
<reference evidence="4 5" key="1">
    <citation type="submission" date="2009-02" db="EMBL/GenBank/DDBJ databases">
        <title>Annotation of Streptomyces hygroscopicus strain ATCC 53653.</title>
        <authorList>
            <consortium name="The Broad Institute Genome Sequencing Platform"/>
            <consortium name="Broad Institute Microbial Sequencing Center"/>
            <person name="Fischbach M."/>
            <person name="Godfrey P."/>
            <person name="Ward D."/>
            <person name="Young S."/>
            <person name="Zeng Q."/>
            <person name="Koehrsen M."/>
            <person name="Alvarado L."/>
            <person name="Berlin A.M."/>
            <person name="Bochicchio J."/>
            <person name="Borenstein D."/>
            <person name="Chapman S.B."/>
            <person name="Chen Z."/>
            <person name="Engels R."/>
            <person name="Freedman E."/>
            <person name="Gellesch M."/>
            <person name="Goldberg J."/>
            <person name="Griggs A."/>
            <person name="Gujja S."/>
            <person name="Heilman E.R."/>
            <person name="Heiman D.I."/>
            <person name="Hepburn T.A."/>
            <person name="Howarth C."/>
            <person name="Jen D."/>
            <person name="Larson L."/>
            <person name="Lewis B."/>
            <person name="Mehta T."/>
            <person name="Park D."/>
            <person name="Pearson M."/>
            <person name="Richards J."/>
            <person name="Roberts A."/>
            <person name="Saif S."/>
            <person name="Shea T.D."/>
            <person name="Shenoy N."/>
            <person name="Sisk P."/>
            <person name="Stolte C."/>
            <person name="Sykes S.N."/>
            <person name="Thomson T."/>
            <person name="Walk T."/>
            <person name="White J."/>
            <person name="Yandava C."/>
            <person name="Straight P."/>
            <person name="Clardy J."/>
            <person name="Hung D."/>
            <person name="Kolter R."/>
            <person name="Mekalanos J."/>
            <person name="Walker S."/>
            <person name="Walsh C.T."/>
            <person name="Wieland-Brown L.C."/>
            <person name="Haas B."/>
            <person name="Nusbaum C."/>
            <person name="Birren B."/>
        </authorList>
    </citation>
    <scope>NUCLEOTIDE SEQUENCE [LARGE SCALE GENOMIC DNA]</scope>
    <source>
        <strain evidence="4 5">ATCC 53653</strain>
    </source>
</reference>
<dbReference type="SMART" id="SM00065">
    <property type="entry name" value="GAF"/>
    <property type="match status" value="1"/>
</dbReference>
<dbReference type="InterPro" id="IPR036457">
    <property type="entry name" value="PPM-type-like_dom_sf"/>
</dbReference>
<keyword evidence="1" id="KW-0378">Hydrolase</keyword>
<dbReference type="Pfam" id="PF01590">
    <property type="entry name" value="GAF"/>
    <property type="match status" value="1"/>
</dbReference>
<dbReference type="Pfam" id="PF13581">
    <property type="entry name" value="HATPase_c_2"/>
    <property type="match status" value="1"/>
</dbReference>
<dbReference type="SUPFAM" id="SSF81606">
    <property type="entry name" value="PP2C-like"/>
    <property type="match status" value="1"/>
</dbReference>
<dbReference type="InterPro" id="IPR000014">
    <property type="entry name" value="PAS"/>
</dbReference>
<dbReference type="CDD" id="cd00130">
    <property type="entry name" value="PAS"/>
    <property type="match status" value="1"/>
</dbReference>
<dbReference type="FunFam" id="3.30.565.10:FF:000028">
    <property type="entry name" value="PAS sensor protein"/>
    <property type="match status" value="1"/>
</dbReference>
<dbReference type="InterPro" id="IPR000700">
    <property type="entry name" value="PAS-assoc_C"/>
</dbReference>
<dbReference type="InterPro" id="IPR001932">
    <property type="entry name" value="PPM-type_phosphatase-like_dom"/>
</dbReference>
<dbReference type="Pfam" id="PF07228">
    <property type="entry name" value="SpoIIE"/>
    <property type="match status" value="1"/>
</dbReference>
<dbReference type="SUPFAM" id="SSF55785">
    <property type="entry name" value="PYP-like sensor domain (PAS domain)"/>
    <property type="match status" value="2"/>
</dbReference>
<dbReference type="SMART" id="SM00331">
    <property type="entry name" value="PP2C_SIG"/>
    <property type="match status" value="1"/>
</dbReference>
<dbReference type="InterPro" id="IPR003018">
    <property type="entry name" value="GAF"/>
</dbReference>
<feature type="domain" description="PAS" evidence="2">
    <location>
        <begin position="23"/>
        <end position="59"/>
    </location>
</feature>
<dbReference type="SUPFAM" id="SSF55781">
    <property type="entry name" value="GAF domain-like"/>
    <property type="match status" value="1"/>
</dbReference>
<dbReference type="Gene3D" id="3.30.565.10">
    <property type="entry name" value="Histidine kinase-like ATPase, C-terminal domain"/>
    <property type="match status" value="1"/>
</dbReference>
<gene>
    <name evidence="4" type="ORF">SSOG_00334</name>
</gene>
<evidence type="ECO:0000259" key="2">
    <source>
        <dbReference type="PROSITE" id="PS50112"/>
    </source>
</evidence>
<dbReference type="InterPro" id="IPR036890">
    <property type="entry name" value="HATPase_C_sf"/>
</dbReference>
<organism evidence="4 5">
    <name type="scientific">Streptomyces himastatinicus ATCC 53653</name>
    <dbReference type="NCBI Taxonomy" id="457427"/>
    <lineage>
        <taxon>Bacteria</taxon>
        <taxon>Bacillati</taxon>
        <taxon>Actinomycetota</taxon>
        <taxon>Actinomycetes</taxon>
        <taxon>Kitasatosporales</taxon>
        <taxon>Streptomycetaceae</taxon>
        <taxon>Streptomyces</taxon>
        <taxon>Streptomyces violaceusniger group</taxon>
    </lineage>
</organism>
<dbReference type="FunFam" id="3.30.450.40:FF:000035">
    <property type="entry name" value="PAS sensor protein"/>
    <property type="match status" value="1"/>
</dbReference>
<dbReference type="Pfam" id="PF08448">
    <property type="entry name" value="PAS_4"/>
    <property type="match status" value="1"/>
</dbReference>
<dbReference type="Gene3D" id="3.30.450.40">
    <property type="match status" value="1"/>
</dbReference>
<dbReference type="PROSITE" id="PS50113">
    <property type="entry name" value="PAC"/>
    <property type="match status" value="1"/>
</dbReference>
<dbReference type="InterPro" id="IPR052016">
    <property type="entry name" value="Bact_Sigma-Reg"/>
</dbReference>
<dbReference type="EMBL" id="GG657754">
    <property type="protein sequence ID" value="EFL20622.1"/>
    <property type="molecule type" value="Genomic_DNA"/>
</dbReference>
<dbReference type="FunFam" id="3.60.40.10:FF:000031">
    <property type="entry name" value="PAS sensor protein"/>
    <property type="match status" value="1"/>
</dbReference>
<dbReference type="SMART" id="SM00091">
    <property type="entry name" value="PAS"/>
    <property type="match status" value="2"/>
</dbReference>
<dbReference type="Gene3D" id="3.60.40.10">
    <property type="entry name" value="PPM-type phosphatase domain"/>
    <property type="match status" value="1"/>
</dbReference>
<evidence type="ECO:0000259" key="3">
    <source>
        <dbReference type="PROSITE" id="PS50113"/>
    </source>
</evidence>
<evidence type="ECO:0000256" key="1">
    <source>
        <dbReference type="ARBA" id="ARBA00022801"/>
    </source>
</evidence>
<dbReference type="InterPro" id="IPR003594">
    <property type="entry name" value="HATPase_dom"/>
</dbReference>
<feature type="domain" description="PAC" evidence="3">
    <location>
        <begin position="196"/>
        <end position="250"/>
    </location>
</feature>
<dbReference type="NCBIfam" id="TIGR00229">
    <property type="entry name" value="sensory_box"/>
    <property type="match status" value="1"/>
</dbReference>
<name>D9W9D4_9ACTN</name>
<dbReference type="AlphaFoldDB" id="D9W9D4"/>
<dbReference type="GO" id="GO:0016791">
    <property type="term" value="F:phosphatase activity"/>
    <property type="evidence" value="ECO:0007669"/>
    <property type="project" value="TreeGrafter"/>
</dbReference>
<dbReference type="Proteomes" id="UP000003963">
    <property type="component" value="Unassembled WGS sequence"/>
</dbReference>
<dbReference type="PROSITE" id="PS50112">
    <property type="entry name" value="PAS"/>
    <property type="match status" value="2"/>
</dbReference>